<organism evidence="1 2">
    <name type="scientific">Pristionchus pacificus</name>
    <name type="common">Parasitic nematode worm</name>
    <dbReference type="NCBI Taxonomy" id="54126"/>
    <lineage>
        <taxon>Eukaryota</taxon>
        <taxon>Metazoa</taxon>
        <taxon>Ecdysozoa</taxon>
        <taxon>Nematoda</taxon>
        <taxon>Chromadorea</taxon>
        <taxon>Rhabditida</taxon>
        <taxon>Rhabditina</taxon>
        <taxon>Diplogasteromorpha</taxon>
        <taxon>Diplogasteroidea</taxon>
        <taxon>Neodiplogasteridae</taxon>
        <taxon>Pristionchus</taxon>
    </lineage>
</organism>
<evidence type="ECO:0000313" key="1">
    <source>
        <dbReference type="EnsemblMetazoa" id="PPA33952.1"/>
    </source>
</evidence>
<dbReference type="EnsemblMetazoa" id="PPA33952.1">
    <property type="protein sequence ID" value="PPA33952.1"/>
    <property type="gene ID" value="WBGene00272321"/>
</dbReference>
<sequence>MATINSTTEPSMSGKLRRAIGTARRVLAQRTEALRGAINKAVGEEDEDDQLSNDQREAIRSFDAEVFIDSFDFLFDARS</sequence>
<protein>
    <submittedName>
        <fullName evidence="1">Uncharacterized protein</fullName>
    </submittedName>
</protein>
<keyword evidence="2" id="KW-1185">Reference proteome</keyword>
<gene>
    <name evidence="1" type="primary">WBGene00272321</name>
</gene>
<accession>A0A2A6CBP1</accession>
<accession>A0A8R1ULR7</accession>
<reference evidence="1" key="2">
    <citation type="submission" date="2022-06" db="UniProtKB">
        <authorList>
            <consortium name="EnsemblMetazoa"/>
        </authorList>
    </citation>
    <scope>IDENTIFICATION</scope>
    <source>
        <strain evidence="1">PS312</strain>
    </source>
</reference>
<reference evidence="2" key="1">
    <citation type="journal article" date="2008" name="Nat. Genet.">
        <title>The Pristionchus pacificus genome provides a unique perspective on nematode lifestyle and parasitism.</title>
        <authorList>
            <person name="Dieterich C."/>
            <person name="Clifton S.W."/>
            <person name="Schuster L.N."/>
            <person name="Chinwalla A."/>
            <person name="Delehaunty K."/>
            <person name="Dinkelacker I."/>
            <person name="Fulton L."/>
            <person name="Fulton R."/>
            <person name="Godfrey J."/>
            <person name="Minx P."/>
            <person name="Mitreva M."/>
            <person name="Roeseler W."/>
            <person name="Tian H."/>
            <person name="Witte H."/>
            <person name="Yang S.P."/>
            <person name="Wilson R.K."/>
            <person name="Sommer R.J."/>
        </authorList>
    </citation>
    <scope>NUCLEOTIDE SEQUENCE [LARGE SCALE GENOMIC DNA]</scope>
    <source>
        <strain evidence="2">PS312</strain>
    </source>
</reference>
<name>A0A2A6CBP1_PRIPA</name>
<dbReference type="Proteomes" id="UP000005239">
    <property type="component" value="Unassembled WGS sequence"/>
</dbReference>
<proteinExistence type="predicted"/>
<evidence type="ECO:0000313" key="2">
    <source>
        <dbReference type="Proteomes" id="UP000005239"/>
    </source>
</evidence>
<dbReference type="AlphaFoldDB" id="A0A2A6CBP1"/>